<keyword evidence="2" id="KW-0813">Transport</keyword>
<dbReference type="AlphaFoldDB" id="A0A4Q0XED5"/>
<dbReference type="SUPFAM" id="SSF53850">
    <property type="entry name" value="Periplasmic binding protein-like II"/>
    <property type="match status" value="1"/>
</dbReference>
<feature type="transmembrane region" description="Helical" evidence="10">
    <location>
        <begin position="180"/>
        <end position="201"/>
    </location>
</feature>
<evidence type="ECO:0000256" key="11">
    <source>
        <dbReference type="SAM" id="SignalP"/>
    </source>
</evidence>
<dbReference type="SMART" id="SM00079">
    <property type="entry name" value="PBPe"/>
    <property type="match status" value="1"/>
</dbReference>
<evidence type="ECO:0000256" key="10">
    <source>
        <dbReference type="SAM" id="Phobius"/>
    </source>
</evidence>
<evidence type="ECO:0000256" key="5">
    <source>
        <dbReference type="ARBA" id="ARBA00023065"/>
    </source>
</evidence>
<evidence type="ECO:0000256" key="3">
    <source>
        <dbReference type="ARBA" id="ARBA00022692"/>
    </source>
</evidence>
<comment type="subcellular location">
    <subcellularLocation>
        <location evidence="1">Membrane</location>
        <topology evidence="1">Multi-pass membrane protein</topology>
    </subcellularLocation>
</comment>
<feature type="transmembrane region" description="Helical" evidence="10">
    <location>
        <begin position="213"/>
        <end position="234"/>
    </location>
</feature>
<evidence type="ECO:0000256" key="8">
    <source>
        <dbReference type="ARBA" id="ARBA00023180"/>
    </source>
</evidence>
<keyword evidence="3 10" id="KW-0812">Transmembrane</keyword>
<feature type="chain" id="PRO_5020509123" evidence="11">
    <location>
        <begin position="23"/>
        <end position="368"/>
    </location>
</feature>
<evidence type="ECO:0000256" key="1">
    <source>
        <dbReference type="ARBA" id="ARBA00004141"/>
    </source>
</evidence>
<dbReference type="EMBL" id="SDDZ01000008">
    <property type="protein sequence ID" value="RXJ46117.1"/>
    <property type="molecule type" value="Genomic_DNA"/>
</dbReference>
<dbReference type="InterPro" id="IPR015683">
    <property type="entry name" value="Ionotropic_Glu_rcpt"/>
</dbReference>
<evidence type="ECO:0000256" key="9">
    <source>
        <dbReference type="ARBA" id="ARBA00023303"/>
    </source>
</evidence>
<evidence type="ECO:0000256" key="7">
    <source>
        <dbReference type="ARBA" id="ARBA00023170"/>
    </source>
</evidence>
<dbReference type="RefSeq" id="WP_129018046.1">
    <property type="nucleotide sequence ID" value="NZ_SDDZ01000008.1"/>
</dbReference>
<feature type="signal peptide" evidence="11">
    <location>
        <begin position="1"/>
        <end position="22"/>
    </location>
</feature>
<keyword evidence="9" id="KW-0407">Ion channel</keyword>
<dbReference type="OrthoDB" id="9799090at2"/>
<feature type="domain" description="Solute-binding protein family 3/N-terminal" evidence="12">
    <location>
        <begin position="38"/>
        <end position="367"/>
    </location>
</feature>
<evidence type="ECO:0000256" key="6">
    <source>
        <dbReference type="ARBA" id="ARBA00023136"/>
    </source>
</evidence>
<evidence type="ECO:0000256" key="4">
    <source>
        <dbReference type="ARBA" id="ARBA00022989"/>
    </source>
</evidence>
<gene>
    <name evidence="14" type="ORF">ESZ48_13570</name>
</gene>
<dbReference type="SUPFAM" id="SSF81324">
    <property type="entry name" value="Voltage-gated potassium channels"/>
    <property type="match status" value="1"/>
</dbReference>
<dbReference type="Pfam" id="PF00060">
    <property type="entry name" value="Lig_chan"/>
    <property type="match status" value="1"/>
</dbReference>
<evidence type="ECO:0000259" key="13">
    <source>
        <dbReference type="SMART" id="SM00079"/>
    </source>
</evidence>
<name>A0A4Q0XED5_9FLAO</name>
<dbReference type="SMART" id="SM00062">
    <property type="entry name" value="PBPb"/>
    <property type="match status" value="1"/>
</dbReference>
<dbReference type="GO" id="GO:0016020">
    <property type="term" value="C:membrane"/>
    <property type="evidence" value="ECO:0007669"/>
    <property type="project" value="UniProtKB-SubCell"/>
</dbReference>
<dbReference type="InterPro" id="IPR001638">
    <property type="entry name" value="Solute-binding_3/MltF_N"/>
</dbReference>
<keyword evidence="7" id="KW-0675">Receptor</keyword>
<organism evidence="14 15">
    <name type="scientific">Gelidibacter gilvus</name>
    <dbReference type="NCBI Taxonomy" id="59602"/>
    <lineage>
        <taxon>Bacteria</taxon>
        <taxon>Pseudomonadati</taxon>
        <taxon>Bacteroidota</taxon>
        <taxon>Flavobacteriia</taxon>
        <taxon>Flavobacteriales</taxon>
        <taxon>Flavobacteriaceae</taxon>
        <taxon>Gelidibacter</taxon>
    </lineage>
</organism>
<keyword evidence="4 10" id="KW-1133">Transmembrane helix</keyword>
<evidence type="ECO:0000313" key="15">
    <source>
        <dbReference type="Proteomes" id="UP000289792"/>
    </source>
</evidence>
<evidence type="ECO:0000313" key="14">
    <source>
        <dbReference type="EMBL" id="RXJ46117.1"/>
    </source>
</evidence>
<accession>A0A4Q0XED5</accession>
<dbReference type="GO" id="GO:0015276">
    <property type="term" value="F:ligand-gated monoatomic ion channel activity"/>
    <property type="evidence" value="ECO:0007669"/>
    <property type="project" value="InterPro"/>
</dbReference>
<comment type="caution">
    <text evidence="14">The sequence shown here is derived from an EMBL/GenBank/DDBJ whole genome shotgun (WGS) entry which is preliminary data.</text>
</comment>
<keyword evidence="8" id="KW-0325">Glycoprotein</keyword>
<keyword evidence="11" id="KW-0732">Signal</keyword>
<dbReference type="Gene3D" id="3.40.190.10">
    <property type="entry name" value="Periplasmic binding protein-like II"/>
    <property type="match status" value="2"/>
</dbReference>
<reference evidence="14 15" key="1">
    <citation type="submission" date="2019-01" db="EMBL/GenBank/DDBJ databases">
        <title>Genome sequence of the Antarctic species Gelidibacter gilvus ACAM 158(T).</title>
        <authorList>
            <person name="Bowman J.P."/>
        </authorList>
    </citation>
    <scope>NUCLEOTIDE SEQUENCE [LARGE SCALE GENOMIC DNA]</scope>
    <source>
        <strain evidence="14 15">IC158</strain>
    </source>
</reference>
<protein>
    <submittedName>
        <fullName evidence="14">Transporter substrate-binding domain-containing protein</fullName>
    </submittedName>
</protein>
<evidence type="ECO:0000256" key="2">
    <source>
        <dbReference type="ARBA" id="ARBA00022448"/>
    </source>
</evidence>
<proteinExistence type="predicted"/>
<dbReference type="InterPro" id="IPR001320">
    <property type="entry name" value="Iontro_rcpt_C"/>
</dbReference>
<dbReference type="PANTHER" id="PTHR18966">
    <property type="entry name" value="IONOTROPIC GLUTAMATE RECEPTOR"/>
    <property type="match status" value="1"/>
</dbReference>
<dbReference type="Pfam" id="PF00497">
    <property type="entry name" value="SBP_bac_3"/>
    <property type="match status" value="1"/>
</dbReference>
<dbReference type="Gene3D" id="1.10.287.70">
    <property type="match status" value="1"/>
</dbReference>
<keyword evidence="6 10" id="KW-0472">Membrane</keyword>
<evidence type="ECO:0000259" key="12">
    <source>
        <dbReference type="SMART" id="SM00062"/>
    </source>
</evidence>
<dbReference type="Proteomes" id="UP000289792">
    <property type="component" value="Unassembled WGS sequence"/>
</dbReference>
<sequence>MRLKAIATSCFLFCFTYLFSIAALHAQEAKEEPSNAEKLVVGVAGNEPFVFSKNSSTKGIAIEIWEDMAKKKSWDYTYKTSDNVEDALYALNKGELDVVVGPISITSQRLEYMRFSQPFYNSSLAIVSRVDELTLWQKVKPLFSIKLLFAVGIFLIILAIVGALLWLAERKKSPEQFPSKIADGIGTGMWLAIVTMSTTGYGDKAPITLWGRIIAGSWMIISIIFATSMVAGIASTLTLSSLGTSTYANIEQLSGRKVATIAASPSETFLKEYKAKITGVDNLMEAMSKLKNKEVDAVVYDRPQLLYYMKNHKDEDLFIAKAEYFKQGYGFAFPEDSKLIYEVNRTLLEHAESLETLDIVLHYLDKDE</sequence>
<keyword evidence="15" id="KW-1185">Reference proteome</keyword>
<keyword evidence="5" id="KW-0406">Ion transport</keyword>
<feature type="transmembrane region" description="Helical" evidence="10">
    <location>
        <begin position="147"/>
        <end position="168"/>
    </location>
</feature>
<feature type="domain" description="Ionotropic glutamate receptor C-terminal" evidence="13">
    <location>
        <begin position="38"/>
        <end position="366"/>
    </location>
</feature>